<proteinExistence type="predicted"/>
<dbReference type="Proteomes" id="UP000006039">
    <property type="component" value="Unassembled WGS sequence"/>
</dbReference>
<dbReference type="EnsemblFungi" id="EJT71378">
    <property type="protein sequence ID" value="EJT71378"/>
    <property type="gene ID" value="GGTG_10637"/>
</dbReference>
<protein>
    <submittedName>
        <fullName evidence="1 2">Uncharacterized protein</fullName>
    </submittedName>
</protein>
<dbReference type="EMBL" id="GL385400">
    <property type="protein sequence ID" value="EJT71378.1"/>
    <property type="molecule type" value="Genomic_DNA"/>
</dbReference>
<dbReference type="OrthoDB" id="10418362at2759"/>
<reference evidence="1" key="3">
    <citation type="submission" date="2010-09" db="EMBL/GenBank/DDBJ databases">
        <title>Annotation of Gaeumannomyces graminis var. tritici R3-111a-1.</title>
        <authorList>
            <consortium name="The Broad Institute Genome Sequencing Platform"/>
            <person name="Ma L.-J."/>
            <person name="Dead R."/>
            <person name="Young S.K."/>
            <person name="Zeng Q."/>
            <person name="Gargeya S."/>
            <person name="Fitzgerald M."/>
            <person name="Haas B."/>
            <person name="Abouelleil A."/>
            <person name="Alvarado L."/>
            <person name="Arachchi H.M."/>
            <person name="Berlin A."/>
            <person name="Brown A."/>
            <person name="Chapman S.B."/>
            <person name="Chen Z."/>
            <person name="Dunbar C."/>
            <person name="Freedman E."/>
            <person name="Gearin G."/>
            <person name="Gellesch M."/>
            <person name="Goldberg J."/>
            <person name="Griggs A."/>
            <person name="Gujja S."/>
            <person name="Heiman D."/>
            <person name="Howarth C."/>
            <person name="Larson L."/>
            <person name="Lui A."/>
            <person name="MacDonald P.J.P."/>
            <person name="Mehta T."/>
            <person name="Montmayeur A."/>
            <person name="Murphy C."/>
            <person name="Neiman D."/>
            <person name="Pearson M."/>
            <person name="Priest M."/>
            <person name="Roberts A."/>
            <person name="Saif S."/>
            <person name="Shea T."/>
            <person name="Shenoy N."/>
            <person name="Sisk P."/>
            <person name="Stolte C."/>
            <person name="Sykes S."/>
            <person name="Yandava C."/>
            <person name="Wortman J."/>
            <person name="Nusbaum C."/>
            <person name="Birren B."/>
        </authorList>
    </citation>
    <scope>NUCLEOTIDE SEQUENCE</scope>
    <source>
        <strain evidence="1">R3-111a-1</strain>
    </source>
</reference>
<dbReference type="VEuPathDB" id="FungiDB:GGTG_10637"/>
<dbReference type="GeneID" id="20351095"/>
<evidence type="ECO:0000313" key="1">
    <source>
        <dbReference type="EMBL" id="EJT71378.1"/>
    </source>
</evidence>
<accession>J3PAW2</accession>
<name>J3PAW2_GAET3</name>
<dbReference type="RefSeq" id="XP_009226775.1">
    <property type="nucleotide sequence ID" value="XM_009228511.1"/>
</dbReference>
<reference evidence="2" key="4">
    <citation type="journal article" date="2015" name="G3 (Bethesda)">
        <title>Genome sequences of three phytopathogenic species of the Magnaporthaceae family of fungi.</title>
        <authorList>
            <person name="Okagaki L.H."/>
            <person name="Nunes C.C."/>
            <person name="Sailsbery J."/>
            <person name="Clay B."/>
            <person name="Brown D."/>
            <person name="John T."/>
            <person name="Oh Y."/>
            <person name="Young N."/>
            <person name="Fitzgerald M."/>
            <person name="Haas B.J."/>
            <person name="Zeng Q."/>
            <person name="Young S."/>
            <person name="Adiconis X."/>
            <person name="Fan L."/>
            <person name="Levin J.Z."/>
            <person name="Mitchell T.K."/>
            <person name="Okubara P.A."/>
            <person name="Farman M.L."/>
            <person name="Kohn L.M."/>
            <person name="Birren B."/>
            <person name="Ma L.-J."/>
            <person name="Dean R.A."/>
        </authorList>
    </citation>
    <scope>NUCLEOTIDE SEQUENCE</scope>
    <source>
        <strain evidence="2">R3-111a-1</strain>
    </source>
</reference>
<dbReference type="eggNOG" id="ENOG502T66N">
    <property type="taxonomic scope" value="Eukaryota"/>
</dbReference>
<keyword evidence="3" id="KW-1185">Reference proteome</keyword>
<gene>
    <name evidence="2" type="primary">20351095</name>
    <name evidence="1" type="ORF">GGTG_10637</name>
</gene>
<reference evidence="1" key="2">
    <citation type="submission" date="2010-07" db="EMBL/GenBank/DDBJ databases">
        <authorList>
            <consortium name="The Broad Institute Genome Sequencing Platform"/>
            <consortium name="Broad Institute Genome Sequencing Center for Infectious Disease"/>
            <person name="Ma L.-J."/>
            <person name="Dead R."/>
            <person name="Young S."/>
            <person name="Zeng Q."/>
            <person name="Koehrsen M."/>
            <person name="Alvarado L."/>
            <person name="Berlin A."/>
            <person name="Chapman S.B."/>
            <person name="Chen Z."/>
            <person name="Freedman E."/>
            <person name="Gellesch M."/>
            <person name="Goldberg J."/>
            <person name="Griggs A."/>
            <person name="Gujja S."/>
            <person name="Heilman E.R."/>
            <person name="Heiman D."/>
            <person name="Hepburn T."/>
            <person name="Howarth C."/>
            <person name="Jen D."/>
            <person name="Larson L."/>
            <person name="Mehta T."/>
            <person name="Neiman D."/>
            <person name="Pearson M."/>
            <person name="Roberts A."/>
            <person name="Saif S."/>
            <person name="Shea T."/>
            <person name="Shenoy N."/>
            <person name="Sisk P."/>
            <person name="Stolte C."/>
            <person name="Sykes S."/>
            <person name="Walk T."/>
            <person name="White J."/>
            <person name="Yandava C."/>
            <person name="Haas B."/>
            <person name="Nusbaum C."/>
            <person name="Birren B."/>
        </authorList>
    </citation>
    <scope>NUCLEOTIDE SEQUENCE</scope>
    <source>
        <strain evidence="1">R3-111a-1</strain>
    </source>
</reference>
<evidence type="ECO:0000313" key="3">
    <source>
        <dbReference type="Proteomes" id="UP000006039"/>
    </source>
</evidence>
<dbReference type="AlphaFoldDB" id="J3PAW2"/>
<sequence length="288" mass="32470">MRSNRATHPRAFPDLPAVGFFMLPPSCQGVIKWSGGQHPLQDLPTTRHLTPESQWVTSATYYFVYGVLTATHDTAAGNLMVKSMNSTMFAESCPDLRMSDLLAFTWAHAHGNENEYPRRPLRLVVMEEVLAVTRETTGGRLMLNTAEAMDLVFDALPGADGRAPCPRTERLTLRHDAADGLERRAFWFMSAQPHVARVHMMLADYPQLFRHHRIEKVHLMQAEYPPRARDDVAWDPTWGRNIALELGPMEDGIEPFGCVSAALMVLPRRPAPPPKLDWDLAEGYEMLL</sequence>
<reference evidence="3" key="1">
    <citation type="submission" date="2010-07" db="EMBL/GenBank/DDBJ databases">
        <title>The genome sequence of Gaeumannomyces graminis var. tritici strain R3-111a-1.</title>
        <authorList>
            <consortium name="The Broad Institute Genome Sequencing Platform"/>
            <person name="Ma L.-J."/>
            <person name="Dead R."/>
            <person name="Young S."/>
            <person name="Zeng Q."/>
            <person name="Koehrsen M."/>
            <person name="Alvarado L."/>
            <person name="Berlin A."/>
            <person name="Chapman S.B."/>
            <person name="Chen Z."/>
            <person name="Freedman E."/>
            <person name="Gellesch M."/>
            <person name="Goldberg J."/>
            <person name="Griggs A."/>
            <person name="Gujja S."/>
            <person name="Heilman E.R."/>
            <person name="Heiman D."/>
            <person name="Hepburn T."/>
            <person name="Howarth C."/>
            <person name="Jen D."/>
            <person name="Larson L."/>
            <person name="Mehta T."/>
            <person name="Neiman D."/>
            <person name="Pearson M."/>
            <person name="Roberts A."/>
            <person name="Saif S."/>
            <person name="Shea T."/>
            <person name="Shenoy N."/>
            <person name="Sisk P."/>
            <person name="Stolte C."/>
            <person name="Sykes S."/>
            <person name="Walk T."/>
            <person name="White J."/>
            <person name="Yandava C."/>
            <person name="Haas B."/>
            <person name="Nusbaum C."/>
            <person name="Birren B."/>
        </authorList>
    </citation>
    <scope>NUCLEOTIDE SEQUENCE [LARGE SCALE GENOMIC DNA]</scope>
    <source>
        <strain evidence="3">R3-111a-1</strain>
    </source>
</reference>
<reference evidence="2" key="5">
    <citation type="submission" date="2018-04" db="UniProtKB">
        <authorList>
            <consortium name="EnsemblFungi"/>
        </authorList>
    </citation>
    <scope>IDENTIFICATION</scope>
    <source>
        <strain evidence="2">R3-111a-1</strain>
    </source>
</reference>
<dbReference type="HOGENOM" id="CLU_871758_0_0_1"/>
<organism evidence="1">
    <name type="scientific">Gaeumannomyces tritici (strain R3-111a-1)</name>
    <name type="common">Wheat and barley take-all root rot fungus</name>
    <name type="synonym">Gaeumannomyces graminis var. tritici</name>
    <dbReference type="NCBI Taxonomy" id="644352"/>
    <lineage>
        <taxon>Eukaryota</taxon>
        <taxon>Fungi</taxon>
        <taxon>Dikarya</taxon>
        <taxon>Ascomycota</taxon>
        <taxon>Pezizomycotina</taxon>
        <taxon>Sordariomycetes</taxon>
        <taxon>Sordariomycetidae</taxon>
        <taxon>Magnaporthales</taxon>
        <taxon>Magnaporthaceae</taxon>
        <taxon>Gaeumannomyces</taxon>
    </lineage>
</organism>
<evidence type="ECO:0000313" key="2">
    <source>
        <dbReference type="EnsemblFungi" id="EJT71378"/>
    </source>
</evidence>